<organism evidence="2 3">
    <name type="scientific">Caerostris extrusa</name>
    <name type="common">Bark spider</name>
    <name type="synonym">Caerostris bankana</name>
    <dbReference type="NCBI Taxonomy" id="172846"/>
    <lineage>
        <taxon>Eukaryota</taxon>
        <taxon>Metazoa</taxon>
        <taxon>Ecdysozoa</taxon>
        <taxon>Arthropoda</taxon>
        <taxon>Chelicerata</taxon>
        <taxon>Arachnida</taxon>
        <taxon>Araneae</taxon>
        <taxon>Araneomorphae</taxon>
        <taxon>Entelegynae</taxon>
        <taxon>Araneoidea</taxon>
        <taxon>Araneidae</taxon>
        <taxon>Caerostris</taxon>
    </lineage>
</organism>
<feature type="compositionally biased region" description="Polar residues" evidence="1">
    <location>
        <begin position="157"/>
        <end position="168"/>
    </location>
</feature>
<feature type="compositionally biased region" description="Polar residues" evidence="1">
    <location>
        <begin position="190"/>
        <end position="204"/>
    </location>
</feature>
<dbReference type="Proteomes" id="UP001054945">
    <property type="component" value="Unassembled WGS sequence"/>
</dbReference>
<protein>
    <submittedName>
        <fullName evidence="2">Uncharacterized protein</fullName>
    </submittedName>
</protein>
<accession>A0AAV4M6W0</accession>
<evidence type="ECO:0000313" key="3">
    <source>
        <dbReference type="Proteomes" id="UP001054945"/>
    </source>
</evidence>
<dbReference type="AlphaFoldDB" id="A0AAV4M6W0"/>
<feature type="compositionally biased region" description="Basic and acidic residues" evidence="1">
    <location>
        <begin position="171"/>
        <end position="188"/>
    </location>
</feature>
<comment type="caution">
    <text evidence="2">The sequence shown here is derived from an EMBL/GenBank/DDBJ whole genome shotgun (WGS) entry which is preliminary data.</text>
</comment>
<evidence type="ECO:0000313" key="2">
    <source>
        <dbReference type="EMBL" id="GIX68124.1"/>
    </source>
</evidence>
<gene>
    <name evidence="2" type="ORF">CEXT_565561</name>
</gene>
<name>A0AAV4M6W0_CAEEX</name>
<feature type="region of interest" description="Disordered" evidence="1">
    <location>
        <begin position="157"/>
        <end position="204"/>
    </location>
</feature>
<evidence type="ECO:0000256" key="1">
    <source>
        <dbReference type="SAM" id="MobiDB-lite"/>
    </source>
</evidence>
<sequence length="204" mass="23771">MRLQKFCMFMKDMVQQTLSRKQKQKEFNVNNTQNVPRLDSDEMYRMKSEISEEHGTIPSNDKEATTNLILLYQSLKLHEVNIVEKLYQSQSYTVVSKLYQSQSYTVVSKLYQSQSYTVKSYTVVSKRRRQESEYETAEVLYVYEGYSPTNIIPKTETKAFNGNNTQNVPRLDSDEMYRMKSEISEEHGTIPSNDNEATTSSANK</sequence>
<dbReference type="EMBL" id="BPLR01001926">
    <property type="protein sequence ID" value="GIX68124.1"/>
    <property type="molecule type" value="Genomic_DNA"/>
</dbReference>
<keyword evidence="3" id="KW-1185">Reference proteome</keyword>
<reference evidence="2 3" key="1">
    <citation type="submission" date="2021-06" db="EMBL/GenBank/DDBJ databases">
        <title>Caerostris extrusa draft genome.</title>
        <authorList>
            <person name="Kono N."/>
            <person name="Arakawa K."/>
        </authorList>
    </citation>
    <scope>NUCLEOTIDE SEQUENCE [LARGE SCALE GENOMIC DNA]</scope>
</reference>
<proteinExistence type="predicted"/>